<organism evidence="1 2">
    <name type="scientific">Symbiodinium pilosum</name>
    <name type="common">Dinoflagellate</name>
    <dbReference type="NCBI Taxonomy" id="2952"/>
    <lineage>
        <taxon>Eukaryota</taxon>
        <taxon>Sar</taxon>
        <taxon>Alveolata</taxon>
        <taxon>Dinophyceae</taxon>
        <taxon>Suessiales</taxon>
        <taxon>Symbiodiniaceae</taxon>
        <taxon>Symbiodinium</taxon>
    </lineage>
</organism>
<sequence length="210" mass="22980">AFEPDFDGFRDGLLAWFKSESAAANWPNEVEGGAAASTSGSKFQVGIGSGHGATGNVKFIGGDTGVKVDFGPILTKDYTVCSVDRYTGGSKGRILDCNNKNWLHGHWASQVGVAHYQHWNTNSHRNGGNEDWLVMCGTDNRQAYLGSSPDTNIATNDGHSFGNGEHRLVTNYREKSNFAIMEVMVWKRQLTQAEIKATMQYLKDKLENGS</sequence>
<dbReference type="Gene3D" id="2.60.120.200">
    <property type="match status" value="1"/>
</dbReference>
<dbReference type="Proteomes" id="UP000649617">
    <property type="component" value="Unassembled WGS sequence"/>
</dbReference>
<accession>A0A812LL70</accession>
<keyword evidence="2" id="KW-1185">Reference proteome</keyword>
<protein>
    <submittedName>
        <fullName evidence="1">Uncharacterized protein</fullName>
    </submittedName>
</protein>
<feature type="non-terminal residue" evidence="1">
    <location>
        <position position="210"/>
    </location>
</feature>
<proteinExistence type="predicted"/>
<comment type="caution">
    <text evidence="1">The sequence shown here is derived from an EMBL/GenBank/DDBJ whole genome shotgun (WGS) entry which is preliminary data.</text>
</comment>
<gene>
    <name evidence="1" type="ORF">SPIL2461_LOCUS4508</name>
</gene>
<dbReference type="EMBL" id="CAJNIZ010005956">
    <property type="protein sequence ID" value="CAE7246109.1"/>
    <property type="molecule type" value="Genomic_DNA"/>
</dbReference>
<name>A0A812LL70_SYMPI</name>
<reference evidence="1" key="1">
    <citation type="submission" date="2021-02" db="EMBL/GenBank/DDBJ databases">
        <authorList>
            <person name="Dougan E. K."/>
            <person name="Rhodes N."/>
            <person name="Thang M."/>
            <person name="Chan C."/>
        </authorList>
    </citation>
    <scope>NUCLEOTIDE SEQUENCE</scope>
</reference>
<feature type="non-terminal residue" evidence="1">
    <location>
        <position position="1"/>
    </location>
</feature>
<evidence type="ECO:0000313" key="1">
    <source>
        <dbReference type="EMBL" id="CAE7246109.1"/>
    </source>
</evidence>
<dbReference type="AlphaFoldDB" id="A0A812LL70"/>
<dbReference type="OrthoDB" id="444803at2759"/>
<evidence type="ECO:0000313" key="2">
    <source>
        <dbReference type="Proteomes" id="UP000649617"/>
    </source>
</evidence>